<protein>
    <submittedName>
        <fullName evidence="1">Uncharacterized protein</fullName>
    </submittedName>
</protein>
<dbReference type="EMBL" id="MU005590">
    <property type="protein sequence ID" value="KAF2681681.1"/>
    <property type="molecule type" value="Genomic_DNA"/>
</dbReference>
<keyword evidence="2" id="KW-1185">Reference proteome</keyword>
<gene>
    <name evidence="1" type="ORF">K458DRAFT_391633</name>
</gene>
<dbReference type="AlphaFoldDB" id="A0A6G1IUQ7"/>
<organism evidence="1 2">
    <name type="scientific">Lentithecium fluviatile CBS 122367</name>
    <dbReference type="NCBI Taxonomy" id="1168545"/>
    <lineage>
        <taxon>Eukaryota</taxon>
        <taxon>Fungi</taxon>
        <taxon>Dikarya</taxon>
        <taxon>Ascomycota</taxon>
        <taxon>Pezizomycotina</taxon>
        <taxon>Dothideomycetes</taxon>
        <taxon>Pleosporomycetidae</taxon>
        <taxon>Pleosporales</taxon>
        <taxon>Massarineae</taxon>
        <taxon>Lentitheciaceae</taxon>
        <taxon>Lentithecium</taxon>
    </lineage>
</organism>
<proteinExistence type="predicted"/>
<accession>A0A6G1IUQ7</accession>
<reference evidence="1" key="1">
    <citation type="journal article" date="2020" name="Stud. Mycol.">
        <title>101 Dothideomycetes genomes: a test case for predicting lifestyles and emergence of pathogens.</title>
        <authorList>
            <person name="Haridas S."/>
            <person name="Albert R."/>
            <person name="Binder M."/>
            <person name="Bloem J."/>
            <person name="Labutti K."/>
            <person name="Salamov A."/>
            <person name="Andreopoulos B."/>
            <person name="Baker S."/>
            <person name="Barry K."/>
            <person name="Bills G."/>
            <person name="Bluhm B."/>
            <person name="Cannon C."/>
            <person name="Castanera R."/>
            <person name="Culley D."/>
            <person name="Daum C."/>
            <person name="Ezra D."/>
            <person name="Gonzalez J."/>
            <person name="Henrissat B."/>
            <person name="Kuo A."/>
            <person name="Liang C."/>
            <person name="Lipzen A."/>
            <person name="Lutzoni F."/>
            <person name="Magnuson J."/>
            <person name="Mondo S."/>
            <person name="Nolan M."/>
            <person name="Ohm R."/>
            <person name="Pangilinan J."/>
            <person name="Park H.-J."/>
            <person name="Ramirez L."/>
            <person name="Alfaro M."/>
            <person name="Sun H."/>
            <person name="Tritt A."/>
            <person name="Yoshinaga Y."/>
            <person name="Zwiers L.-H."/>
            <person name="Turgeon B."/>
            <person name="Goodwin S."/>
            <person name="Spatafora J."/>
            <person name="Crous P."/>
            <person name="Grigoriev I."/>
        </authorList>
    </citation>
    <scope>NUCLEOTIDE SEQUENCE</scope>
    <source>
        <strain evidence="1">CBS 122367</strain>
    </source>
</reference>
<evidence type="ECO:0000313" key="2">
    <source>
        <dbReference type="Proteomes" id="UP000799291"/>
    </source>
</evidence>
<sequence>MAELKNLFMVLDCFDDLRLREDDVSSVVETLELELDAYLDLMYPWKYRARFNYLKNLKVHLTTYKYIWDSASPEWDGLFEFSIAPTLQTLEINIPDDDNNLSFLDRAPPATNLQHFKNLTYLKVPQSALICSFLPTLGASKFPTLLEKLKITHSKVTEELKVEMEDFLFEIANKGHE</sequence>
<dbReference type="Proteomes" id="UP000799291">
    <property type="component" value="Unassembled WGS sequence"/>
</dbReference>
<name>A0A6G1IUQ7_9PLEO</name>
<evidence type="ECO:0000313" key="1">
    <source>
        <dbReference type="EMBL" id="KAF2681681.1"/>
    </source>
</evidence>